<dbReference type="SUPFAM" id="SSF102198">
    <property type="entry name" value="Putative cyclase"/>
    <property type="match status" value="1"/>
</dbReference>
<dbReference type="InterPro" id="IPR007325">
    <property type="entry name" value="KFase/CYL"/>
</dbReference>
<dbReference type="AlphaFoldDB" id="A0A6H9YAS2"/>
<dbReference type="PANTHER" id="PTHR31118:SF32">
    <property type="entry name" value="KYNURENINE FORMAMIDASE"/>
    <property type="match status" value="1"/>
</dbReference>
<evidence type="ECO:0000313" key="1">
    <source>
        <dbReference type="EMBL" id="KAB2341822.1"/>
    </source>
</evidence>
<keyword evidence="2" id="KW-1185">Reference proteome</keyword>
<dbReference type="Pfam" id="PF04199">
    <property type="entry name" value="Cyclase"/>
    <property type="match status" value="1"/>
</dbReference>
<comment type="caution">
    <text evidence="1">The sequence shown here is derived from an EMBL/GenBank/DDBJ whole genome shotgun (WGS) entry which is preliminary data.</text>
</comment>
<dbReference type="InterPro" id="IPR037175">
    <property type="entry name" value="KFase_sf"/>
</dbReference>
<protein>
    <submittedName>
        <fullName evidence="1">Cyclase family protein</fullName>
    </submittedName>
</protein>
<dbReference type="GO" id="GO:0004061">
    <property type="term" value="F:arylformamidase activity"/>
    <property type="evidence" value="ECO:0007669"/>
    <property type="project" value="InterPro"/>
</dbReference>
<dbReference type="EMBL" id="WBMT01000024">
    <property type="protein sequence ID" value="KAB2341822.1"/>
    <property type="molecule type" value="Genomic_DNA"/>
</dbReference>
<dbReference type="Proteomes" id="UP000468735">
    <property type="component" value="Unassembled WGS sequence"/>
</dbReference>
<name>A0A6H9YAS2_9ACTN</name>
<evidence type="ECO:0000313" key="2">
    <source>
        <dbReference type="Proteomes" id="UP000468735"/>
    </source>
</evidence>
<dbReference type="RefSeq" id="WP_151567913.1">
    <property type="nucleotide sequence ID" value="NZ_WBMT01000024.1"/>
</dbReference>
<reference evidence="1 2" key="1">
    <citation type="submission" date="2019-09" db="EMBL/GenBank/DDBJ databases">
        <title>Actinomadura physcomitrii sp. nov., a novel actinomycete isolated from moss [Physcomitrium sphaericum (Ludw) Fuernr].</title>
        <authorList>
            <person name="Zhuang X."/>
            <person name="Liu C."/>
        </authorList>
    </citation>
    <scope>NUCLEOTIDE SEQUENCE [LARGE SCALE GENOMIC DNA]</scope>
    <source>
        <strain evidence="1 2">HMC1</strain>
    </source>
</reference>
<sequence>MFEVTIDLSVPIGTGMPVYPGDPEVELSAALTVAKDGVNVQRLHLGSQTGTHVDAPFHIDDALPGLHELPGGGVFVGPAEIVDVRGLPPRTAIGPEVLPARPAFTGSILVFATGWSRYWGTDEYFAHPYLAPETAAAIAAREYNWLTVGIDAPSVDPTPEPGSETFTLAAHRSLLTRTDTAFGGPMVVENLTNLDQVLEAKADGYLISMMVFPLRLPGDGAPARAVAHGISDAEDAP</sequence>
<dbReference type="PANTHER" id="PTHR31118">
    <property type="entry name" value="CYCLASE-LIKE PROTEIN 2"/>
    <property type="match status" value="1"/>
</dbReference>
<dbReference type="OrthoDB" id="7067800at2"/>
<gene>
    <name evidence="1" type="ORF">F8566_40230</name>
</gene>
<proteinExistence type="predicted"/>
<accession>A0A6H9YAS2</accession>
<organism evidence="1 2">
    <name type="scientific">Actinomadura rudentiformis</name>
    <dbReference type="NCBI Taxonomy" id="359158"/>
    <lineage>
        <taxon>Bacteria</taxon>
        <taxon>Bacillati</taxon>
        <taxon>Actinomycetota</taxon>
        <taxon>Actinomycetes</taxon>
        <taxon>Streptosporangiales</taxon>
        <taxon>Thermomonosporaceae</taxon>
        <taxon>Actinomadura</taxon>
    </lineage>
</organism>
<dbReference type="Gene3D" id="3.50.30.50">
    <property type="entry name" value="Putative cyclase"/>
    <property type="match status" value="1"/>
</dbReference>
<dbReference type="GO" id="GO:0019441">
    <property type="term" value="P:L-tryptophan catabolic process to kynurenine"/>
    <property type="evidence" value="ECO:0007669"/>
    <property type="project" value="InterPro"/>
</dbReference>